<proteinExistence type="predicted"/>
<feature type="domain" description="PPM-type phosphatase" evidence="3">
    <location>
        <begin position="220"/>
        <end position="437"/>
    </location>
</feature>
<dbReference type="PROSITE" id="PS50042">
    <property type="entry name" value="CNMP_BINDING_3"/>
    <property type="match status" value="1"/>
</dbReference>
<dbReference type="PANTHER" id="PTHR43156:SF2">
    <property type="entry name" value="STAGE II SPORULATION PROTEIN E"/>
    <property type="match status" value="1"/>
</dbReference>
<dbReference type="SUPFAM" id="SSF51206">
    <property type="entry name" value="cAMP-binding domain-like"/>
    <property type="match status" value="1"/>
</dbReference>
<gene>
    <name evidence="4" type="ORF">F2P47_12480</name>
</gene>
<organism evidence="4 5">
    <name type="scientific">Parvibaculum sedimenti</name>
    <dbReference type="NCBI Taxonomy" id="2608632"/>
    <lineage>
        <taxon>Bacteria</taxon>
        <taxon>Pseudomonadati</taxon>
        <taxon>Pseudomonadota</taxon>
        <taxon>Alphaproteobacteria</taxon>
        <taxon>Hyphomicrobiales</taxon>
        <taxon>Parvibaculaceae</taxon>
        <taxon>Parvibaculum</taxon>
    </lineage>
</organism>
<dbReference type="InterPro" id="IPR001932">
    <property type="entry name" value="PPM-type_phosphatase-like_dom"/>
</dbReference>
<evidence type="ECO:0000259" key="3">
    <source>
        <dbReference type="PROSITE" id="PS51746"/>
    </source>
</evidence>
<dbReference type="PANTHER" id="PTHR43156">
    <property type="entry name" value="STAGE II SPORULATION PROTEIN E-RELATED"/>
    <property type="match status" value="1"/>
</dbReference>
<protein>
    <submittedName>
        <fullName evidence="4">SpoIIE family protein phosphatase</fullName>
    </submittedName>
</protein>
<dbReference type="Proteomes" id="UP000468901">
    <property type="component" value="Unassembled WGS sequence"/>
</dbReference>
<dbReference type="Pfam" id="PF00027">
    <property type="entry name" value="cNMP_binding"/>
    <property type="match status" value="1"/>
</dbReference>
<dbReference type="Pfam" id="PF07228">
    <property type="entry name" value="SpoIIE"/>
    <property type="match status" value="1"/>
</dbReference>
<dbReference type="SUPFAM" id="SSF81606">
    <property type="entry name" value="PP2C-like"/>
    <property type="match status" value="1"/>
</dbReference>
<dbReference type="InterPro" id="IPR052016">
    <property type="entry name" value="Bact_Sigma-Reg"/>
</dbReference>
<dbReference type="Gene3D" id="3.60.40.10">
    <property type="entry name" value="PPM-type phosphatase domain"/>
    <property type="match status" value="1"/>
</dbReference>
<dbReference type="InterPro" id="IPR014710">
    <property type="entry name" value="RmlC-like_jellyroll"/>
</dbReference>
<dbReference type="GO" id="GO:0016791">
    <property type="term" value="F:phosphatase activity"/>
    <property type="evidence" value="ECO:0007669"/>
    <property type="project" value="TreeGrafter"/>
</dbReference>
<evidence type="ECO:0000313" key="5">
    <source>
        <dbReference type="Proteomes" id="UP000468901"/>
    </source>
</evidence>
<evidence type="ECO:0000313" key="4">
    <source>
        <dbReference type="EMBL" id="KAB7739527.1"/>
    </source>
</evidence>
<evidence type="ECO:0000259" key="2">
    <source>
        <dbReference type="PROSITE" id="PS50042"/>
    </source>
</evidence>
<evidence type="ECO:0000256" key="1">
    <source>
        <dbReference type="ARBA" id="ARBA00022801"/>
    </source>
</evidence>
<sequence>MPHDLDTTPLQHTIRQHNAFAEFSAEALDRLIEGSSIVAFAPDEILVRQGADSDAAFFILEGEVEVIAESSFGAVPLARLPARSLIGDIGVLANLPRTATLRAIGPVNVLRIGRDGLLQAGRDHPGLLISVIGQLGQRLGAVNKAVGFYTNALAALERQDFDPAILDTLLNPVPELVDFAQTFRRMAEQIILRRRQHDEMASASIIQRAMLPRETAMEEFAGKADIHAEMRPAREVGGDFYDVLRLDERRVGISVGDVCGKGVPASLFMAITQTVARLVVRQELDLASAMARANLLLCADNVSSMFATLFYAILDLETGELTYCNCGHNPPLLVRGDGSIEMLTNTGIALAMFDEAPYSSRTTRLEPGDRLFLYSDGITEAHNEDKALFGDDRLKATIRMAASLPGRQAIDSIIAAVDEFAGDAPQFDDITCLSLHFLPAN</sequence>
<dbReference type="SMART" id="SM00331">
    <property type="entry name" value="PP2C_SIG"/>
    <property type="match status" value="1"/>
</dbReference>
<dbReference type="InterPro" id="IPR018490">
    <property type="entry name" value="cNMP-bd_dom_sf"/>
</dbReference>
<dbReference type="AlphaFoldDB" id="A0A6N6VLN5"/>
<comment type="caution">
    <text evidence="4">The sequence shown here is derived from an EMBL/GenBank/DDBJ whole genome shotgun (WGS) entry which is preliminary data.</text>
</comment>
<feature type="domain" description="Cyclic nucleotide-binding" evidence="2">
    <location>
        <begin position="19"/>
        <end position="119"/>
    </location>
</feature>
<dbReference type="PROSITE" id="PS51746">
    <property type="entry name" value="PPM_2"/>
    <property type="match status" value="1"/>
</dbReference>
<dbReference type="InterPro" id="IPR000595">
    <property type="entry name" value="cNMP-bd_dom"/>
</dbReference>
<dbReference type="Gene3D" id="2.60.120.10">
    <property type="entry name" value="Jelly Rolls"/>
    <property type="match status" value="1"/>
</dbReference>
<dbReference type="InterPro" id="IPR036457">
    <property type="entry name" value="PPM-type-like_dom_sf"/>
</dbReference>
<accession>A0A6N6VLN5</accession>
<reference evidence="4 5" key="1">
    <citation type="submission" date="2019-09" db="EMBL/GenBank/DDBJ databases">
        <title>Parvibaculum sedimenti sp. nov., isolated from sediment.</title>
        <authorList>
            <person name="Wang Y."/>
        </authorList>
    </citation>
    <scope>NUCLEOTIDE SEQUENCE [LARGE SCALE GENOMIC DNA]</scope>
    <source>
        <strain evidence="4 5">HXT-9</strain>
    </source>
</reference>
<dbReference type="CDD" id="cd00038">
    <property type="entry name" value="CAP_ED"/>
    <property type="match status" value="1"/>
</dbReference>
<keyword evidence="5" id="KW-1185">Reference proteome</keyword>
<keyword evidence="1" id="KW-0378">Hydrolase</keyword>
<dbReference type="SMART" id="SM00100">
    <property type="entry name" value="cNMP"/>
    <property type="match status" value="1"/>
</dbReference>
<dbReference type="RefSeq" id="WP_152216698.1">
    <property type="nucleotide sequence ID" value="NZ_JBAQYD010000099.1"/>
</dbReference>
<name>A0A6N6VLN5_9HYPH</name>
<dbReference type="EMBL" id="WESC01000010">
    <property type="protein sequence ID" value="KAB7739527.1"/>
    <property type="molecule type" value="Genomic_DNA"/>
</dbReference>